<proteinExistence type="predicted"/>
<accession>A0A9D9HTN6</accession>
<dbReference type="EMBL" id="JADIMG010000068">
    <property type="protein sequence ID" value="MBO8460027.1"/>
    <property type="molecule type" value="Genomic_DNA"/>
</dbReference>
<comment type="caution">
    <text evidence="1">The sequence shown here is derived from an EMBL/GenBank/DDBJ whole genome shotgun (WGS) entry which is preliminary data.</text>
</comment>
<name>A0A9D9HTN6_9BACT</name>
<reference evidence="1" key="2">
    <citation type="journal article" date="2021" name="PeerJ">
        <title>Extensive microbial diversity within the chicken gut microbiome revealed by metagenomics and culture.</title>
        <authorList>
            <person name="Gilroy R."/>
            <person name="Ravi A."/>
            <person name="Getino M."/>
            <person name="Pursley I."/>
            <person name="Horton D.L."/>
            <person name="Alikhan N.F."/>
            <person name="Baker D."/>
            <person name="Gharbi K."/>
            <person name="Hall N."/>
            <person name="Watson M."/>
            <person name="Adriaenssens E.M."/>
            <person name="Foster-Nyarko E."/>
            <person name="Jarju S."/>
            <person name="Secka A."/>
            <person name="Antonio M."/>
            <person name="Oren A."/>
            <person name="Chaudhuri R.R."/>
            <person name="La Ragione R."/>
            <person name="Hildebrand F."/>
            <person name="Pallen M.J."/>
        </authorList>
    </citation>
    <scope>NUCLEOTIDE SEQUENCE</scope>
    <source>
        <strain evidence="1">G3-3990</strain>
    </source>
</reference>
<evidence type="ECO:0000313" key="1">
    <source>
        <dbReference type="EMBL" id="MBO8460027.1"/>
    </source>
</evidence>
<gene>
    <name evidence="1" type="ORF">IAA73_06835</name>
</gene>
<dbReference type="AlphaFoldDB" id="A0A9D9HTN6"/>
<evidence type="ECO:0000313" key="2">
    <source>
        <dbReference type="Proteomes" id="UP000823641"/>
    </source>
</evidence>
<evidence type="ECO:0008006" key="3">
    <source>
        <dbReference type="Google" id="ProtNLM"/>
    </source>
</evidence>
<organism evidence="1 2">
    <name type="scientific">Candidatus Gallipaludibacter merdavium</name>
    <dbReference type="NCBI Taxonomy" id="2840839"/>
    <lineage>
        <taxon>Bacteria</taxon>
        <taxon>Pseudomonadati</taxon>
        <taxon>Bacteroidota</taxon>
        <taxon>Bacteroidia</taxon>
        <taxon>Bacteroidales</taxon>
        <taxon>Candidatus Gallipaludibacter</taxon>
    </lineage>
</organism>
<dbReference type="Proteomes" id="UP000823641">
    <property type="component" value="Unassembled WGS sequence"/>
</dbReference>
<sequence length="370" mass="42397">MKIENPKVTLADDARLGVKEEIRSGFLDWLHQFSVTADDGELYSLGGSILSMHLEQMDVVSINIAKGKGQSRQLPNSIYRITDYPGMLYENMWRHPAGTLTIEKREHSICVSCGPEYRVECFDNNEWHFMLDTQDGRYKADLWHRPQYAPLWYGREKPSYLTQHSITYGYNWVGEVHGQITVDGKTMGVKGLGIRERYVAVDSCAAEIGAWEDWGWISFNEIHSSFYDMKLGMKDFALYDLATDKYYPEGNLQIQHENWVFFRELGGFMPTLYKLKIELQDAVWEAEAEVCNATTWGATHKVPENPVATLTFGEVNGCMIASDGSVRSLTGGRGVLSIRQWHPYPYILPPDLYGEIERKQEECLNKFDTL</sequence>
<reference evidence="1" key="1">
    <citation type="submission" date="2020-10" db="EMBL/GenBank/DDBJ databases">
        <authorList>
            <person name="Gilroy R."/>
        </authorList>
    </citation>
    <scope>NUCLEOTIDE SEQUENCE</scope>
    <source>
        <strain evidence="1">G3-3990</strain>
    </source>
</reference>
<protein>
    <recommendedName>
        <fullName evidence="3">AttH domain-containing protein</fullName>
    </recommendedName>
</protein>